<feature type="domain" description="FHA" evidence="2">
    <location>
        <begin position="58"/>
        <end position="107"/>
    </location>
</feature>
<proteinExistence type="predicted"/>
<evidence type="ECO:0000256" key="1">
    <source>
        <dbReference type="SAM" id="MobiDB-lite"/>
    </source>
</evidence>
<dbReference type="Pfam" id="PF00498">
    <property type="entry name" value="FHA"/>
    <property type="match status" value="1"/>
</dbReference>
<dbReference type="EMBL" id="QRVL01000012">
    <property type="protein sequence ID" value="RGS38414.1"/>
    <property type="molecule type" value="Genomic_DNA"/>
</dbReference>
<protein>
    <submittedName>
        <fullName evidence="3">FHA domain-containing protein</fullName>
    </submittedName>
</protein>
<evidence type="ECO:0000259" key="2">
    <source>
        <dbReference type="PROSITE" id="PS50006"/>
    </source>
</evidence>
<dbReference type="InterPro" id="IPR008984">
    <property type="entry name" value="SMAD_FHA_dom_sf"/>
</dbReference>
<dbReference type="AlphaFoldDB" id="A0A395V4W2"/>
<evidence type="ECO:0000313" key="3">
    <source>
        <dbReference type="EMBL" id="RGS38414.1"/>
    </source>
</evidence>
<comment type="caution">
    <text evidence="3">The sequence shown here is derived from an EMBL/GenBank/DDBJ whole genome shotgun (WGS) entry which is preliminary data.</text>
</comment>
<dbReference type="Gene3D" id="2.60.200.20">
    <property type="match status" value="1"/>
</dbReference>
<dbReference type="CDD" id="cd00060">
    <property type="entry name" value="FHA"/>
    <property type="match status" value="1"/>
</dbReference>
<name>A0A395V4W2_9FIRM</name>
<evidence type="ECO:0000313" key="4">
    <source>
        <dbReference type="Proteomes" id="UP000266172"/>
    </source>
</evidence>
<dbReference type="Proteomes" id="UP000266172">
    <property type="component" value="Unassembled WGS sequence"/>
</dbReference>
<dbReference type="SUPFAM" id="SSF49879">
    <property type="entry name" value="SMAD/FHA domain"/>
    <property type="match status" value="1"/>
</dbReference>
<dbReference type="PROSITE" id="PS50006">
    <property type="entry name" value="FHA_DOMAIN"/>
    <property type="match status" value="1"/>
</dbReference>
<feature type="region of interest" description="Disordered" evidence="1">
    <location>
        <begin position="1"/>
        <end position="24"/>
    </location>
</feature>
<dbReference type="SMART" id="SM00240">
    <property type="entry name" value="FHA"/>
    <property type="match status" value="1"/>
</dbReference>
<organism evidence="3 4">
    <name type="scientific">Roseburia hominis</name>
    <dbReference type="NCBI Taxonomy" id="301301"/>
    <lineage>
        <taxon>Bacteria</taxon>
        <taxon>Bacillati</taxon>
        <taxon>Bacillota</taxon>
        <taxon>Clostridia</taxon>
        <taxon>Lachnospirales</taxon>
        <taxon>Lachnospiraceae</taxon>
        <taxon>Roseburia</taxon>
    </lineage>
</organism>
<dbReference type="InterPro" id="IPR000253">
    <property type="entry name" value="FHA_dom"/>
</dbReference>
<accession>A0A395V4W2</accession>
<reference evidence="3 4" key="1">
    <citation type="submission" date="2018-08" db="EMBL/GenBank/DDBJ databases">
        <title>A genome reference for cultivated species of the human gut microbiota.</title>
        <authorList>
            <person name="Zou Y."/>
            <person name="Xue W."/>
            <person name="Luo G."/>
        </authorList>
    </citation>
    <scope>NUCLEOTIDE SEQUENCE [LARGE SCALE GENOMIC DNA]</scope>
    <source>
        <strain evidence="3 4">AF22-12AC</strain>
    </source>
</reference>
<sequence length="131" mass="14531">MKNAQKEQEPFVFEPEEEEHKSANPTVLLAGISQKPEGILRYEGTGGYSDLVIEKDNYVIGSAAECDGRIPSATVSRRHAKISKKGAVFFIEDLNSSNGTRVGGELLNYKTGMSLQKNEVVMFADEKFRFI</sequence>
<gene>
    <name evidence="3" type="ORF">DWX93_12710</name>
</gene>